<feature type="transmembrane region" description="Helical" evidence="8">
    <location>
        <begin position="353"/>
        <end position="376"/>
    </location>
</feature>
<dbReference type="InterPro" id="IPR004688">
    <property type="entry name" value="Ni/Co_transpt"/>
</dbReference>
<gene>
    <name evidence="10" type="ORF">N657DRAFT_645870</name>
</gene>
<evidence type="ECO:0000256" key="2">
    <source>
        <dbReference type="ARBA" id="ARBA00010892"/>
    </source>
</evidence>
<keyword evidence="11" id="KW-1185">Reference proteome</keyword>
<proteinExistence type="inferred from homology"/>
<comment type="similarity">
    <text evidence="2 8">Belongs to the NiCoT transporter (TC 2.A.52) family.</text>
</comment>
<feature type="region of interest" description="Disordered" evidence="9">
    <location>
        <begin position="387"/>
        <end position="422"/>
    </location>
</feature>
<keyword evidence="6 8" id="KW-1133">Transmembrane helix</keyword>
<comment type="caution">
    <text evidence="10">The sequence shown here is derived from an EMBL/GenBank/DDBJ whole genome shotgun (WGS) entry which is preliminary data.</text>
</comment>
<feature type="transmembrane region" description="Helical" evidence="8">
    <location>
        <begin position="303"/>
        <end position="333"/>
    </location>
</feature>
<dbReference type="GeneID" id="87829793"/>
<feature type="transmembrane region" description="Helical" evidence="8">
    <location>
        <begin position="263"/>
        <end position="282"/>
    </location>
</feature>
<dbReference type="GO" id="GO:0005886">
    <property type="term" value="C:plasma membrane"/>
    <property type="evidence" value="ECO:0007669"/>
    <property type="project" value="UniProtKB-SubCell"/>
</dbReference>
<feature type="transmembrane region" description="Helical" evidence="8">
    <location>
        <begin position="134"/>
        <end position="157"/>
    </location>
</feature>
<evidence type="ECO:0000256" key="1">
    <source>
        <dbReference type="ARBA" id="ARBA00004127"/>
    </source>
</evidence>
<sequence>MPLSCIFPKPPSQWRLPRFLSAIPLPALQLIGLLIFINGIVWAAAGILLHYNPKLISPAVLSYTLGLRHALDADHISAIDLTTRRLIASGQRPVAVGTFFSLGHSTVVVVTCVVVAATAGALRDRFDDFQRVGGIIGTSVSAAFLLLLCVGNGFVLWRLVGRLRGVLLAAEQQGVSRARRRGEVVDGDDDVVEEEMGDMDATGQRGLQLEGPGFLASVFRKVFRMVDRPWKMLPLGILFGLGFDTSSEIAILGIASVQAAEGTSMWVILIFPALFTAGMCLLDTTDGALMMALYTSKAFSRDVVAILYYSIVLTGITVFVSAFIGIIQVLSLVEHVAEPDGSFWEGVGAIGDYYDIIGGCICGLFLVVGVGSVLIYRPWRRKMDKRADRHAAENESTCPEPQSPAPLISQDGPRAPGYGTAV</sequence>
<evidence type="ECO:0000256" key="9">
    <source>
        <dbReference type="SAM" id="MobiDB-lite"/>
    </source>
</evidence>
<name>A0AAN6Z2G4_9PEZI</name>
<evidence type="ECO:0000256" key="6">
    <source>
        <dbReference type="ARBA" id="ARBA00022989"/>
    </source>
</evidence>
<dbReference type="AlphaFoldDB" id="A0AAN6Z2G4"/>
<reference evidence="10" key="1">
    <citation type="journal article" date="2023" name="Mol. Phylogenet. Evol.">
        <title>Genome-scale phylogeny and comparative genomics of the fungal order Sordariales.</title>
        <authorList>
            <person name="Hensen N."/>
            <person name="Bonometti L."/>
            <person name="Westerberg I."/>
            <person name="Brannstrom I.O."/>
            <person name="Guillou S."/>
            <person name="Cros-Aarteil S."/>
            <person name="Calhoun S."/>
            <person name="Haridas S."/>
            <person name="Kuo A."/>
            <person name="Mondo S."/>
            <person name="Pangilinan J."/>
            <person name="Riley R."/>
            <person name="LaButti K."/>
            <person name="Andreopoulos B."/>
            <person name="Lipzen A."/>
            <person name="Chen C."/>
            <person name="Yan M."/>
            <person name="Daum C."/>
            <person name="Ng V."/>
            <person name="Clum A."/>
            <person name="Steindorff A."/>
            <person name="Ohm R.A."/>
            <person name="Martin F."/>
            <person name="Silar P."/>
            <person name="Natvig D.O."/>
            <person name="Lalanne C."/>
            <person name="Gautier V."/>
            <person name="Ament-Velasquez S.L."/>
            <person name="Kruys A."/>
            <person name="Hutchinson M.I."/>
            <person name="Powell A.J."/>
            <person name="Barry K."/>
            <person name="Miller A.N."/>
            <person name="Grigoriev I.V."/>
            <person name="Debuchy R."/>
            <person name="Gladieux P."/>
            <person name="Hiltunen Thoren M."/>
            <person name="Johannesson H."/>
        </authorList>
    </citation>
    <scope>NUCLEOTIDE SEQUENCE</scope>
    <source>
        <strain evidence="10">CBS 731.68</strain>
    </source>
</reference>
<evidence type="ECO:0000256" key="3">
    <source>
        <dbReference type="ARBA" id="ARBA00022448"/>
    </source>
</evidence>
<dbReference type="GO" id="GO:0015099">
    <property type="term" value="F:nickel cation transmembrane transporter activity"/>
    <property type="evidence" value="ECO:0007669"/>
    <property type="project" value="UniProtKB-UniRule"/>
</dbReference>
<organism evidence="10 11">
    <name type="scientific">Parathielavia appendiculata</name>
    <dbReference type="NCBI Taxonomy" id="2587402"/>
    <lineage>
        <taxon>Eukaryota</taxon>
        <taxon>Fungi</taxon>
        <taxon>Dikarya</taxon>
        <taxon>Ascomycota</taxon>
        <taxon>Pezizomycotina</taxon>
        <taxon>Sordariomycetes</taxon>
        <taxon>Sordariomycetidae</taxon>
        <taxon>Sordariales</taxon>
        <taxon>Chaetomiaceae</taxon>
        <taxon>Parathielavia</taxon>
    </lineage>
</organism>
<dbReference type="GO" id="GO:0012505">
    <property type="term" value="C:endomembrane system"/>
    <property type="evidence" value="ECO:0007669"/>
    <property type="project" value="UniProtKB-SubCell"/>
</dbReference>
<dbReference type="EMBL" id="MU853229">
    <property type="protein sequence ID" value="KAK4123140.1"/>
    <property type="molecule type" value="Genomic_DNA"/>
</dbReference>
<reference evidence="10" key="2">
    <citation type="submission" date="2023-05" db="EMBL/GenBank/DDBJ databases">
        <authorList>
            <consortium name="Lawrence Berkeley National Laboratory"/>
            <person name="Steindorff A."/>
            <person name="Hensen N."/>
            <person name="Bonometti L."/>
            <person name="Westerberg I."/>
            <person name="Brannstrom I.O."/>
            <person name="Guillou S."/>
            <person name="Cros-Aarteil S."/>
            <person name="Calhoun S."/>
            <person name="Haridas S."/>
            <person name="Kuo A."/>
            <person name="Mondo S."/>
            <person name="Pangilinan J."/>
            <person name="Riley R."/>
            <person name="Labutti K."/>
            <person name="Andreopoulos B."/>
            <person name="Lipzen A."/>
            <person name="Chen C."/>
            <person name="Yanf M."/>
            <person name="Daum C."/>
            <person name="Ng V."/>
            <person name="Clum A."/>
            <person name="Ohm R."/>
            <person name="Martin F."/>
            <person name="Silar P."/>
            <person name="Natvig D."/>
            <person name="Lalanne C."/>
            <person name="Gautier V."/>
            <person name="Ament-Velasquez S.L."/>
            <person name="Kruys A."/>
            <person name="Hutchinson M.I."/>
            <person name="Powell A.J."/>
            <person name="Barry K."/>
            <person name="Miller A.N."/>
            <person name="Grigoriev I.V."/>
            <person name="Debuchy R."/>
            <person name="Gladieux P."/>
            <person name="Thoren M.H."/>
            <person name="Johannesson H."/>
        </authorList>
    </citation>
    <scope>NUCLEOTIDE SEQUENCE</scope>
    <source>
        <strain evidence="10">CBS 731.68</strain>
    </source>
</reference>
<feature type="transmembrane region" description="Helical" evidence="8">
    <location>
        <begin position="233"/>
        <end position="257"/>
    </location>
</feature>
<keyword evidence="3 8" id="KW-0813">Transport</keyword>
<keyword evidence="7 8" id="KW-0472">Membrane</keyword>
<dbReference type="PANTHER" id="PTHR31611">
    <property type="entry name" value="HIGH-AFFINITY NICKEL TRANSPORT PROTEIN NIC1"/>
    <property type="match status" value="1"/>
</dbReference>
<feature type="transmembrane region" description="Helical" evidence="8">
    <location>
        <begin position="27"/>
        <end position="49"/>
    </location>
</feature>
<evidence type="ECO:0000256" key="4">
    <source>
        <dbReference type="ARBA" id="ARBA00022596"/>
    </source>
</evidence>
<keyword evidence="5 8" id="KW-0812">Transmembrane</keyword>
<evidence type="ECO:0000256" key="8">
    <source>
        <dbReference type="RuleBase" id="RU362101"/>
    </source>
</evidence>
<dbReference type="InterPro" id="IPR011541">
    <property type="entry name" value="Ni/Co_transpt_high_affinity"/>
</dbReference>
<evidence type="ECO:0000313" key="11">
    <source>
        <dbReference type="Proteomes" id="UP001302602"/>
    </source>
</evidence>
<dbReference type="PANTHER" id="PTHR31611:SF0">
    <property type="entry name" value="HIGH-AFFINITY NICKEL TRANSPORT PROTEIN NIC1"/>
    <property type="match status" value="1"/>
</dbReference>
<comment type="subcellular location">
    <subcellularLocation>
        <location evidence="8">Cell membrane</location>
        <topology evidence="8">Multi-pass membrane protein</topology>
    </subcellularLocation>
    <subcellularLocation>
        <location evidence="1">Endomembrane system</location>
        <topology evidence="1">Multi-pass membrane protein</topology>
    </subcellularLocation>
</comment>
<keyword evidence="4" id="KW-0533">Nickel</keyword>
<evidence type="ECO:0000256" key="7">
    <source>
        <dbReference type="ARBA" id="ARBA00023136"/>
    </source>
</evidence>
<dbReference type="RefSeq" id="XP_062646911.1">
    <property type="nucleotide sequence ID" value="XM_062793024.1"/>
</dbReference>
<accession>A0AAN6Z2G4</accession>
<dbReference type="Pfam" id="PF03824">
    <property type="entry name" value="NicO"/>
    <property type="match status" value="2"/>
</dbReference>
<dbReference type="Proteomes" id="UP001302602">
    <property type="component" value="Unassembled WGS sequence"/>
</dbReference>
<evidence type="ECO:0000313" key="10">
    <source>
        <dbReference type="EMBL" id="KAK4123140.1"/>
    </source>
</evidence>
<protein>
    <recommendedName>
        <fullName evidence="8">Nickel/cobalt efflux system</fullName>
    </recommendedName>
</protein>
<evidence type="ECO:0000256" key="5">
    <source>
        <dbReference type="ARBA" id="ARBA00022692"/>
    </source>
</evidence>
<feature type="transmembrane region" description="Helical" evidence="8">
    <location>
        <begin position="94"/>
        <end position="122"/>
    </location>
</feature>